<protein>
    <submittedName>
        <fullName evidence="1">DUF5522 domain-containing protein</fullName>
    </submittedName>
</protein>
<accession>A0AAW9S842</accession>
<dbReference type="Proteomes" id="UP001403385">
    <property type="component" value="Unassembled WGS sequence"/>
</dbReference>
<dbReference type="InterPro" id="IPR040807">
    <property type="entry name" value="DUF5522"/>
</dbReference>
<dbReference type="Pfam" id="PF17653">
    <property type="entry name" value="DUF5522"/>
    <property type="match status" value="1"/>
</dbReference>
<gene>
    <name evidence="1" type="ORF">AAG747_04185</name>
</gene>
<evidence type="ECO:0000313" key="2">
    <source>
        <dbReference type="Proteomes" id="UP001403385"/>
    </source>
</evidence>
<evidence type="ECO:0000313" key="1">
    <source>
        <dbReference type="EMBL" id="MEN7547091.1"/>
    </source>
</evidence>
<dbReference type="AlphaFoldDB" id="A0AAW9S842"/>
<dbReference type="EMBL" id="JBDKWZ010000002">
    <property type="protein sequence ID" value="MEN7547091.1"/>
    <property type="molecule type" value="Genomic_DNA"/>
</dbReference>
<name>A0AAW9S842_9BACT</name>
<keyword evidence="2" id="KW-1185">Reference proteome</keyword>
<dbReference type="RefSeq" id="WP_346819878.1">
    <property type="nucleotide sequence ID" value="NZ_JBDKWZ010000002.1"/>
</dbReference>
<proteinExistence type="predicted"/>
<comment type="caution">
    <text evidence="1">The sequence shown here is derived from an EMBL/GenBank/DDBJ whole genome shotgun (WGS) entry which is preliminary data.</text>
</comment>
<organism evidence="1 2">
    <name type="scientific">Rapidithrix thailandica</name>
    <dbReference type="NCBI Taxonomy" id="413964"/>
    <lineage>
        <taxon>Bacteria</taxon>
        <taxon>Pseudomonadati</taxon>
        <taxon>Bacteroidota</taxon>
        <taxon>Cytophagia</taxon>
        <taxon>Cytophagales</taxon>
        <taxon>Flammeovirgaceae</taxon>
        <taxon>Rapidithrix</taxon>
    </lineage>
</organism>
<reference evidence="1 2" key="1">
    <citation type="submission" date="2024-04" db="EMBL/GenBank/DDBJ databases">
        <title>Novel genus in family Flammeovirgaceae.</title>
        <authorList>
            <person name="Nguyen T.H."/>
            <person name="Vuong T.Q."/>
            <person name="Le H."/>
            <person name="Kim S.-G."/>
        </authorList>
    </citation>
    <scope>NUCLEOTIDE SEQUENCE [LARGE SCALE GENOMIC DNA]</scope>
    <source>
        <strain evidence="1 2">JCM 23209</strain>
    </source>
</reference>
<sequence length="124" mass="14310">MSVKQKKCPDCGTDFTCGCDSAQACWCDSLPAIMPLSTDKGCTCPECLKSEIKKRVEEFTANPPYDETQLKRIRERFTPKKLNEGIDYYLNGQGYWVFTKWYHLSRGYCCENGCKHCPYGFKKF</sequence>